<dbReference type="NCBIfam" id="NF033945">
    <property type="entry name" value="AcrIIA2_fam"/>
    <property type="match status" value="1"/>
</dbReference>
<sequence>MTITTAQRKYNEAMHEFINMVDDFEESTPDFAKEVLHDCDYVVVTKNEKYAVALCTLSTDECEYDTNLYLDEKLVDYSTVNVNGVTYYINIVETNDIDDLEIATDEDEMKSDNQEIILKSELK</sequence>
<dbReference type="OrthoDB" id="38158at10239"/>
<dbReference type="EMBL" id="KJ094023">
    <property type="protein sequence ID" value="AHL18803.1"/>
    <property type="molecule type" value="Genomic_DNA"/>
</dbReference>
<protein>
    <recommendedName>
        <fullName evidence="3">Anti-CRISPR protein AcrIIA2</fullName>
    </recommendedName>
</protein>
<gene>
    <name evidence="1" type="ORF">LP101_024</name>
</gene>
<evidence type="ECO:0008006" key="3">
    <source>
        <dbReference type="Google" id="ProtNLM"/>
    </source>
</evidence>
<accession>A0A059T5F6</accession>
<dbReference type="CDD" id="cd22261">
    <property type="entry name" value="AcrIIA2"/>
    <property type="match status" value="1"/>
</dbReference>
<dbReference type="GeneID" id="19735939"/>
<dbReference type="RefSeq" id="YP_009044825.1">
    <property type="nucleotide sequence ID" value="NC_024387.1"/>
</dbReference>
<name>A0A059T5F6_9CAUD</name>
<evidence type="ECO:0000313" key="1">
    <source>
        <dbReference type="EMBL" id="AHL18803.1"/>
    </source>
</evidence>
<organism evidence="1 2">
    <name type="scientific">Listeria phage LP-101</name>
    <dbReference type="NCBI Taxonomy" id="1458856"/>
    <lineage>
        <taxon>Viruses</taxon>
        <taxon>Duplodnaviria</taxon>
        <taxon>Heunggongvirae</taxon>
        <taxon>Uroviricota</taxon>
        <taxon>Caudoviricetes</taxon>
        <taxon>Trabyvirinae</taxon>
        <taxon>Slepowronvirus</taxon>
        <taxon>Slepowronvirus LP101</taxon>
    </lineage>
</organism>
<reference evidence="1 2" key="1">
    <citation type="journal article" date="2014" name="Appl. Environ. Microbiol.">
        <title>Comparative genomic and morphological analysis of Listeria phages isolated from farm environments.</title>
        <authorList>
            <person name="Denes T."/>
            <person name="Vongkamjan K."/>
            <person name="Ackermann H.W."/>
            <person name="Moreno Switt A.I."/>
            <person name="Wiedmann M."/>
            <person name="den Bakker H.C."/>
        </authorList>
    </citation>
    <scope>NUCLEOTIDE SEQUENCE [LARGE SCALE GENOMIC DNA]</scope>
</reference>
<proteinExistence type="predicted"/>
<dbReference type="Proteomes" id="UP000026993">
    <property type="component" value="Segment"/>
</dbReference>
<evidence type="ECO:0000313" key="2">
    <source>
        <dbReference type="Proteomes" id="UP000026993"/>
    </source>
</evidence>
<dbReference type="KEGG" id="vg:19735939"/>
<keyword evidence="2" id="KW-1185">Reference proteome</keyword>